<evidence type="ECO:0000313" key="7">
    <source>
        <dbReference type="EMBL" id="RCV18879.1"/>
    </source>
</evidence>
<keyword evidence="3" id="KW-0804">Transcription</keyword>
<feature type="domain" description="Core Histone H2A/H2B/H3" evidence="6">
    <location>
        <begin position="39"/>
        <end position="107"/>
    </location>
</feature>
<dbReference type="InterPro" id="IPR009072">
    <property type="entry name" value="Histone-fold"/>
</dbReference>
<dbReference type="PANTHER" id="PTHR10252">
    <property type="entry name" value="HISTONE-LIKE TRANSCRIPTION FACTOR CCAAT-RELATED"/>
    <property type="match status" value="1"/>
</dbReference>
<evidence type="ECO:0000256" key="3">
    <source>
        <dbReference type="ARBA" id="ARBA00023163"/>
    </source>
</evidence>
<dbReference type="CDD" id="cd22908">
    <property type="entry name" value="HFD_NFYC-like"/>
    <property type="match status" value="1"/>
</dbReference>
<keyword evidence="2" id="KW-0805">Transcription regulation</keyword>
<dbReference type="STRING" id="4555.A0A368QLM6"/>
<name>A0A368QLM6_SETIT</name>
<dbReference type="EMBL" id="CM003530">
    <property type="protein sequence ID" value="RCV18879.1"/>
    <property type="molecule type" value="Genomic_DNA"/>
</dbReference>
<dbReference type="OrthoDB" id="636685at2759"/>
<dbReference type="Gene3D" id="1.10.20.10">
    <property type="entry name" value="Histone, subunit A"/>
    <property type="match status" value="1"/>
</dbReference>
<proteinExistence type="inferred from homology"/>
<dbReference type="SUPFAM" id="SSF47113">
    <property type="entry name" value="Histone-fold"/>
    <property type="match status" value="1"/>
</dbReference>
<dbReference type="Pfam" id="PF00125">
    <property type="entry name" value="Histone"/>
    <property type="match status" value="1"/>
</dbReference>
<dbReference type="GO" id="GO:0005634">
    <property type="term" value="C:nucleus"/>
    <property type="evidence" value="ECO:0007669"/>
    <property type="project" value="UniProtKB-SubCell"/>
</dbReference>
<dbReference type="InterPro" id="IPR007125">
    <property type="entry name" value="H2A/H2B/H3"/>
</dbReference>
<evidence type="ECO:0000256" key="1">
    <source>
        <dbReference type="ARBA" id="ARBA00004123"/>
    </source>
</evidence>
<organism evidence="7">
    <name type="scientific">Setaria italica</name>
    <name type="common">Foxtail millet</name>
    <name type="synonym">Panicum italicum</name>
    <dbReference type="NCBI Taxonomy" id="4555"/>
    <lineage>
        <taxon>Eukaryota</taxon>
        <taxon>Viridiplantae</taxon>
        <taxon>Streptophyta</taxon>
        <taxon>Embryophyta</taxon>
        <taxon>Tracheophyta</taxon>
        <taxon>Spermatophyta</taxon>
        <taxon>Magnoliopsida</taxon>
        <taxon>Liliopsida</taxon>
        <taxon>Poales</taxon>
        <taxon>Poaceae</taxon>
        <taxon>PACMAD clade</taxon>
        <taxon>Panicoideae</taxon>
        <taxon>Panicodae</taxon>
        <taxon>Paniceae</taxon>
        <taxon>Cenchrinae</taxon>
        <taxon>Setaria</taxon>
    </lineage>
</organism>
<reference evidence="7" key="1">
    <citation type="journal article" date="2012" name="Nat. Biotechnol.">
        <title>Reference genome sequence of the model plant Setaria.</title>
        <authorList>
            <person name="Bennetzen J.L."/>
            <person name="Schmutz J."/>
            <person name="Wang H."/>
            <person name="Percifield R."/>
            <person name="Hawkins J."/>
            <person name="Pontaroli A.C."/>
            <person name="Estep M."/>
            <person name="Feng L."/>
            <person name="Vaughn J.N."/>
            <person name="Grimwood J."/>
            <person name="Jenkins J."/>
            <person name="Barry K."/>
            <person name="Lindquist E."/>
            <person name="Hellsten U."/>
            <person name="Deshpande S."/>
            <person name="Wang X."/>
            <person name="Wu X."/>
            <person name="Mitros T."/>
            <person name="Triplett J."/>
            <person name="Yang X."/>
            <person name="Ye C.Y."/>
            <person name="Mauro-Herrera M."/>
            <person name="Wang L."/>
            <person name="Li P."/>
            <person name="Sharma M."/>
            <person name="Sharma R."/>
            <person name="Ronald P.C."/>
            <person name="Panaud O."/>
            <person name="Kellogg E.A."/>
            <person name="Brutnell T.P."/>
            <person name="Doust A.N."/>
            <person name="Tuskan G.A."/>
            <person name="Rokhsar D."/>
            <person name="Devos K.M."/>
        </authorList>
    </citation>
    <scope>NUCLEOTIDE SEQUENCE [LARGE SCALE GENOMIC DNA]</scope>
    <source>
        <strain evidence="7">Yugu1</strain>
    </source>
</reference>
<dbReference type="AlphaFoldDB" id="A0A368QLM6"/>
<accession>A0A368QLM6</accession>
<evidence type="ECO:0000256" key="2">
    <source>
        <dbReference type="ARBA" id="ARBA00023015"/>
    </source>
</evidence>
<dbReference type="SMR" id="A0A368QLM6"/>
<dbReference type="GO" id="GO:0046982">
    <property type="term" value="F:protein heterodimerization activity"/>
    <property type="evidence" value="ECO:0007669"/>
    <property type="project" value="InterPro"/>
</dbReference>
<comment type="subcellular location">
    <subcellularLocation>
        <location evidence="1">Nucleus</location>
    </subcellularLocation>
</comment>
<dbReference type="GO" id="GO:0003677">
    <property type="term" value="F:DNA binding"/>
    <property type="evidence" value="ECO:0007669"/>
    <property type="project" value="InterPro"/>
</dbReference>
<keyword evidence="4" id="KW-0539">Nucleus</keyword>
<gene>
    <name evidence="7" type="ORF">SETIT_3G338800v2</name>
</gene>
<sequence length="468" mass="51067">MDHRIEIRSSPRTPMPLSQQEMIDDFWRKRQIEIEAIQDFGDRAIPMTRIKKVICDEKGKMMMTFDTPSFLTKACEIFVQEIAFRAWMCANSNQRSIILDSDITEAIASTQSYDFLNDFLNAHQDEHHSCPYPKPTKKRHDRLLTNLPSSSCHLPPHQNQLPQFSHKFTRYPPLVHIPPLVVPQTNGPRVPLSLASLPHEASSVIATTGTPAPIVSGIIPPTNYMANGLGSFGNTINNIAASSGVMNHLKELPRALANIPNTYCYMNMVASASVYGVDSASSSNVAAQDSGIAFHCPYIPQITLQLPSPLQTTISSAHTTTNITIENYIHVGVAATKSTIHASSKTNGNGDIDPNAIGVGDDQHQHEEEANTSLEVNGVHGSLNAQAVAATSIGNDINWDEFDMLDDSLLSVVGKDIVMDEEPGPLPNTASNDDLLLASNMSDLEGFSHEPYLLDDIISSAGTSKRCT</sequence>
<dbReference type="PANTHER" id="PTHR10252:SF143">
    <property type="entry name" value="OS01G0102400 PROTEIN"/>
    <property type="match status" value="1"/>
</dbReference>
<comment type="similarity">
    <text evidence="5">Belongs to the NFYC/HAP5 subunit family.</text>
</comment>
<evidence type="ECO:0000256" key="5">
    <source>
        <dbReference type="ARBA" id="ARBA00038129"/>
    </source>
</evidence>
<evidence type="ECO:0000259" key="6">
    <source>
        <dbReference type="Pfam" id="PF00125"/>
    </source>
</evidence>
<evidence type="ECO:0000256" key="4">
    <source>
        <dbReference type="ARBA" id="ARBA00023242"/>
    </source>
</evidence>
<reference evidence="7" key="2">
    <citation type="submission" date="2015-07" db="EMBL/GenBank/DDBJ databases">
        <authorList>
            <person name="Noorani M."/>
        </authorList>
    </citation>
    <scope>NUCLEOTIDE SEQUENCE</scope>
    <source>
        <strain evidence="7">Yugu1</strain>
    </source>
</reference>
<dbReference type="InterPro" id="IPR050568">
    <property type="entry name" value="Transcr_DNA_Rep_Reg"/>
</dbReference>
<protein>
    <recommendedName>
        <fullName evidence="6">Core Histone H2A/H2B/H3 domain-containing protein</fullName>
    </recommendedName>
</protein>